<keyword evidence="2" id="KW-1185">Reference proteome</keyword>
<accession>A0ABQ1V5E6</accession>
<comment type="caution">
    <text evidence="1">The sequence shown here is derived from an EMBL/GenBank/DDBJ whole genome shotgun (WGS) entry which is preliminary data.</text>
</comment>
<dbReference type="Pfam" id="PF08843">
    <property type="entry name" value="AbiEii"/>
    <property type="match status" value="1"/>
</dbReference>
<dbReference type="InterPro" id="IPR043519">
    <property type="entry name" value="NT_sf"/>
</dbReference>
<proteinExistence type="predicted"/>
<evidence type="ECO:0000313" key="1">
    <source>
        <dbReference type="EMBL" id="GGF39617.1"/>
    </source>
</evidence>
<evidence type="ECO:0000313" key="2">
    <source>
        <dbReference type="Proteomes" id="UP000647339"/>
    </source>
</evidence>
<reference evidence="2" key="1">
    <citation type="journal article" date="2019" name="Int. J. Syst. Evol. Microbiol.">
        <title>The Global Catalogue of Microorganisms (GCM) 10K type strain sequencing project: providing services to taxonomists for standard genome sequencing and annotation.</title>
        <authorList>
            <consortium name="The Broad Institute Genomics Platform"/>
            <consortium name="The Broad Institute Genome Sequencing Center for Infectious Disease"/>
            <person name="Wu L."/>
            <person name="Ma J."/>
        </authorList>
    </citation>
    <scope>NUCLEOTIDE SEQUENCE [LARGE SCALE GENOMIC DNA]</scope>
    <source>
        <strain evidence="2">CGMCC 1.15407</strain>
    </source>
</reference>
<dbReference type="Proteomes" id="UP000647339">
    <property type="component" value="Unassembled WGS sequence"/>
</dbReference>
<sequence>MKDQKIQDFYLAGGTALALQLGDRKSIDIDLFIGSGFDSNILVEHLKAAYKFEITYSGGNTILGFIGDVKVDLIAHQYPMINDVGSIEGVRLAPP</sequence>
<dbReference type="EMBL" id="BMIU01000016">
    <property type="protein sequence ID" value="GGF39617.1"/>
    <property type="molecule type" value="Genomic_DNA"/>
</dbReference>
<dbReference type="RefSeq" id="WP_137404746.1">
    <property type="nucleotide sequence ID" value="NZ_BMIU01000016.1"/>
</dbReference>
<dbReference type="InterPro" id="IPR014942">
    <property type="entry name" value="AbiEii"/>
</dbReference>
<dbReference type="SUPFAM" id="SSF81301">
    <property type="entry name" value="Nucleotidyltransferase"/>
    <property type="match status" value="1"/>
</dbReference>
<organism evidence="1 2">
    <name type="scientific">Echinicola rosea</name>
    <dbReference type="NCBI Taxonomy" id="1807691"/>
    <lineage>
        <taxon>Bacteria</taxon>
        <taxon>Pseudomonadati</taxon>
        <taxon>Bacteroidota</taxon>
        <taxon>Cytophagia</taxon>
        <taxon>Cytophagales</taxon>
        <taxon>Cyclobacteriaceae</taxon>
        <taxon>Echinicola</taxon>
    </lineage>
</organism>
<protein>
    <recommendedName>
        <fullName evidence="3">Nucleotidyl transferase AbiEii/AbiGii toxin family protein</fullName>
    </recommendedName>
</protein>
<name>A0ABQ1V5E6_9BACT</name>
<evidence type="ECO:0008006" key="3">
    <source>
        <dbReference type="Google" id="ProtNLM"/>
    </source>
</evidence>
<gene>
    <name evidence="1" type="ORF">GCM10011339_30220</name>
</gene>